<feature type="domain" description="Peptidase S26" evidence="1">
    <location>
        <begin position="48"/>
        <end position="114"/>
    </location>
</feature>
<reference evidence="2" key="1">
    <citation type="submission" date="2021-01" db="EMBL/GenBank/DDBJ databases">
        <authorList>
            <person name="Corre E."/>
            <person name="Pelletier E."/>
            <person name="Niang G."/>
            <person name="Scheremetjew M."/>
            <person name="Finn R."/>
            <person name="Kale V."/>
            <person name="Holt S."/>
            <person name="Cochrane G."/>
            <person name="Meng A."/>
            <person name="Brown T."/>
            <person name="Cohen L."/>
        </authorList>
    </citation>
    <scope>NUCLEOTIDE SEQUENCE</scope>
    <source>
        <strain evidence="2">UTEX LB 2760</strain>
    </source>
</reference>
<dbReference type="PANTHER" id="PTHR47040">
    <property type="entry name" value="OSJNBA0068L06.9 PROTEIN"/>
    <property type="match status" value="1"/>
</dbReference>
<dbReference type="Pfam" id="PF10502">
    <property type="entry name" value="Peptidase_S26"/>
    <property type="match status" value="1"/>
</dbReference>
<dbReference type="InterPro" id="IPR053307">
    <property type="entry name" value="Mitochondrial_IM_protease"/>
</dbReference>
<organism evidence="2">
    <name type="scientific">Rhodosorus marinus</name>
    <dbReference type="NCBI Taxonomy" id="101924"/>
    <lineage>
        <taxon>Eukaryota</taxon>
        <taxon>Rhodophyta</taxon>
        <taxon>Stylonematophyceae</taxon>
        <taxon>Stylonematales</taxon>
        <taxon>Stylonemataceae</taxon>
        <taxon>Rhodosorus</taxon>
    </lineage>
</organism>
<protein>
    <recommendedName>
        <fullName evidence="1">Peptidase S26 domain-containing protein</fullName>
    </recommendedName>
</protein>
<dbReference type="AlphaFoldDB" id="A0A7S0G4G1"/>
<dbReference type="InterPro" id="IPR019533">
    <property type="entry name" value="Peptidase_S26"/>
</dbReference>
<dbReference type="GO" id="GO:0006465">
    <property type="term" value="P:signal peptide processing"/>
    <property type="evidence" value="ECO:0007669"/>
    <property type="project" value="InterPro"/>
</dbReference>
<dbReference type="PANTHER" id="PTHR47040:SF1">
    <property type="entry name" value="MITOCHONDRIAL ATP-INDEPENDENT INNER MEMBRANE PROTEASE SUBUNIT 2"/>
    <property type="match status" value="1"/>
</dbReference>
<dbReference type="Gene3D" id="2.10.109.10">
    <property type="entry name" value="Umud Fragment, subunit A"/>
    <property type="match status" value="1"/>
</dbReference>
<evidence type="ECO:0000313" key="2">
    <source>
        <dbReference type="EMBL" id="CAD8396656.1"/>
    </source>
</evidence>
<sequence>MTSLGYWALRVMASARSVAYQKPNPENFWALVKTIEEDMERPLTFLSVMKGNSMSPTLNPHIKHGESGDKLIIRRMKMPNTRVFKGDVVVVRDPTKEDRKYVRRIIAVHGDELVSDDPDLESYTLNKEYWVLRDNQLSKEPDSQQFGPVHEDNIVGRVLYRVRGARDHDRVQNSSNAWLSDSIILSNEEKLYGT</sequence>
<dbReference type="SUPFAM" id="SSF51306">
    <property type="entry name" value="LexA/Signal peptidase"/>
    <property type="match status" value="1"/>
</dbReference>
<accession>A0A7S0G4G1</accession>
<evidence type="ECO:0000259" key="1">
    <source>
        <dbReference type="Pfam" id="PF10502"/>
    </source>
</evidence>
<dbReference type="GO" id="GO:0004252">
    <property type="term" value="F:serine-type endopeptidase activity"/>
    <property type="evidence" value="ECO:0007669"/>
    <property type="project" value="InterPro"/>
</dbReference>
<dbReference type="InterPro" id="IPR036286">
    <property type="entry name" value="LexA/Signal_pep-like_sf"/>
</dbReference>
<dbReference type="CDD" id="cd06530">
    <property type="entry name" value="S26_SPase_I"/>
    <property type="match status" value="1"/>
</dbReference>
<proteinExistence type="predicted"/>
<gene>
    <name evidence="2" type="ORF">RMAR0315_LOCUS6643</name>
</gene>
<name>A0A7S0G4G1_9RHOD</name>
<dbReference type="EMBL" id="HBEK01012077">
    <property type="protein sequence ID" value="CAD8396656.1"/>
    <property type="molecule type" value="Transcribed_RNA"/>
</dbReference>